<evidence type="ECO:0008006" key="4">
    <source>
        <dbReference type="Google" id="ProtNLM"/>
    </source>
</evidence>
<organism evidence="2 3">
    <name type="scientific">Massarina eburnea CBS 473.64</name>
    <dbReference type="NCBI Taxonomy" id="1395130"/>
    <lineage>
        <taxon>Eukaryota</taxon>
        <taxon>Fungi</taxon>
        <taxon>Dikarya</taxon>
        <taxon>Ascomycota</taxon>
        <taxon>Pezizomycotina</taxon>
        <taxon>Dothideomycetes</taxon>
        <taxon>Pleosporomycetidae</taxon>
        <taxon>Pleosporales</taxon>
        <taxon>Massarineae</taxon>
        <taxon>Massarinaceae</taxon>
        <taxon>Massarina</taxon>
    </lineage>
</organism>
<dbReference type="InterPro" id="IPR052228">
    <property type="entry name" value="Sec_Metab_Biosynth_Oxidored"/>
</dbReference>
<protein>
    <recommendedName>
        <fullName evidence="4">NAD(P)-binding protein</fullName>
    </recommendedName>
</protein>
<dbReference type="OrthoDB" id="2898509at2759"/>
<proteinExistence type="predicted"/>
<accession>A0A6A6S4H6</accession>
<evidence type="ECO:0000313" key="2">
    <source>
        <dbReference type="EMBL" id="KAF2642011.1"/>
    </source>
</evidence>
<dbReference type="EMBL" id="MU006782">
    <property type="protein sequence ID" value="KAF2642011.1"/>
    <property type="molecule type" value="Genomic_DNA"/>
</dbReference>
<dbReference type="Proteomes" id="UP000799753">
    <property type="component" value="Unassembled WGS sequence"/>
</dbReference>
<dbReference type="PANTHER" id="PTHR47534:SF3">
    <property type="entry name" value="ALCOHOL DEHYDROGENASE-LIKE C-TERMINAL DOMAIN-CONTAINING PROTEIN"/>
    <property type="match status" value="1"/>
</dbReference>
<dbReference type="Gene3D" id="3.40.50.720">
    <property type="entry name" value="NAD(P)-binding Rossmann-like Domain"/>
    <property type="match status" value="1"/>
</dbReference>
<dbReference type="InterPro" id="IPR036291">
    <property type="entry name" value="NAD(P)-bd_dom_sf"/>
</dbReference>
<sequence>MPNTKTIRAGIAKLPKGPPLVIALTGATTGIGSYIIKTIARTFAKDGANLRVYVVGRNASRAQTLLKYGRETSPGSDWRFLQVSDLSLMSEVDSISQRIIKEEETSPFCGGPPRLDVLYMSQALSPMQPSNHKIKPNELPIGVPPPASYGVTTVRTYAVFMKTFFFEELAQKHAGRIAFTHIHPGLVDGPIFYSDVNPMWLRILWRVLKPLLSWYITSDERELGGGAYGVGQRGDENKYRVWNHAMEVLEGIEKKNSAK</sequence>
<keyword evidence="1" id="KW-0560">Oxidoreductase</keyword>
<keyword evidence="3" id="KW-1185">Reference proteome</keyword>
<evidence type="ECO:0000256" key="1">
    <source>
        <dbReference type="ARBA" id="ARBA00023002"/>
    </source>
</evidence>
<reference evidence="2" key="1">
    <citation type="journal article" date="2020" name="Stud. Mycol.">
        <title>101 Dothideomycetes genomes: a test case for predicting lifestyles and emergence of pathogens.</title>
        <authorList>
            <person name="Haridas S."/>
            <person name="Albert R."/>
            <person name="Binder M."/>
            <person name="Bloem J."/>
            <person name="Labutti K."/>
            <person name="Salamov A."/>
            <person name="Andreopoulos B."/>
            <person name="Baker S."/>
            <person name="Barry K."/>
            <person name="Bills G."/>
            <person name="Bluhm B."/>
            <person name="Cannon C."/>
            <person name="Castanera R."/>
            <person name="Culley D."/>
            <person name="Daum C."/>
            <person name="Ezra D."/>
            <person name="Gonzalez J."/>
            <person name="Henrissat B."/>
            <person name="Kuo A."/>
            <person name="Liang C."/>
            <person name="Lipzen A."/>
            <person name="Lutzoni F."/>
            <person name="Magnuson J."/>
            <person name="Mondo S."/>
            <person name="Nolan M."/>
            <person name="Ohm R."/>
            <person name="Pangilinan J."/>
            <person name="Park H.-J."/>
            <person name="Ramirez L."/>
            <person name="Alfaro M."/>
            <person name="Sun H."/>
            <person name="Tritt A."/>
            <person name="Yoshinaga Y."/>
            <person name="Zwiers L.-H."/>
            <person name="Turgeon B."/>
            <person name="Goodwin S."/>
            <person name="Spatafora J."/>
            <person name="Crous P."/>
            <person name="Grigoriev I."/>
        </authorList>
    </citation>
    <scope>NUCLEOTIDE SEQUENCE</scope>
    <source>
        <strain evidence="2">CBS 473.64</strain>
    </source>
</reference>
<dbReference type="SUPFAM" id="SSF51735">
    <property type="entry name" value="NAD(P)-binding Rossmann-fold domains"/>
    <property type="match status" value="1"/>
</dbReference>
<dbReference type="PANTHER" id="PTHR47534">
    <property type="entry name" value="YALI0E05731P"/>
    <property type="match status" value="1"/>
</dbReference>
<evidence type="ECO:0000313" key="3">
    <source>
        <dbReference type="Proteomes" id="UP000799753"/>
    </source>
</evidence>
<dbReference type="AlphaFoldDB" id="A0A6A6S4H6"/>
<dbReference type="GO" id="GO:0016491">
    <property type="term" value="F:oxidoreductase activity"/>
    <property type="evidence" value="ECO:0007669"/>
    <property type="project" value="UniProtKB-KW"/>
</dbReference>
<name>A0A6A6S4H6_9PLEO</name>
<gene>
    <name evidence="2" type="ORF">P280DRAFT_424699</name>
</gene>